<dbReference type="InterPro" id="IPR058286">
    <property type="entry name" value="DUF7980"/>
</dbReference>
<protein>
    <submittedName>
        <fullName evidence="2">Uncharacterized protein</fullName>
    </submittedName>
</protein>
<sequence length="116" mass="13557">MEKKIKGSFLFIIGYLLSPLSWWNDLIINLSIAYIFAFPFGLISERLFLPMMILGYWMTNALGFFLIHHSVKQFIDKEDKKQNGLAKNLLISFLYTILVLLLAKFGVLKFPLNYFK</sequence>
<keyword evidence="1" id="KW-1133">Transmembrane helix</keyword>
<dbReference type="AlphaFoldDB" id="A0A7V1EIU7"/>
<reference evidence="2" key="1">
    <citation type="journal article" date="2020" name="mSystems">
        <title>Genome- and Community-Level Interaction Insights into Carbon Utilization and Element Cycling Functions of Hydrothermarchaeota in Hydrothermal Sediment.</title>
        <authorList>
            <person name="Zhou Z."/>
            <person name="Liu Y."/>
            <person name="Xu W."/>
            <person name="Pan J."/>
            <person name="Luo Z.H."/>
            <person name="Li M."/>
        </authorList>
    </citation>
    <scope>NUCLEOTIDE SEQUENCE [LARGE SCALE GENOMIC DNA]</scope>
    <source>
        <strain evidence="2">SpSt-258</strain>
    </source>
</reference>
<accession>A0A7V1EIU7</accession>
<dbReference type="EMBL" id="DSKY01000022">
    <property type="protein sequence ID" value="HDY60089.1"/>
    <property type="molecule type" value="Genomic_DNA"/>
</dbReference>
<keyword evidence="1" id="KW-0472">Membrane</keyword>
<feature type="transmembrane region" description="Helical" evidence="1">
    <location>
        <begin position="48"/>
        <end position="67"/>
    </location>
</feature>
<comment type="caution">
    <text evidence="2">The sequence shown here is derived from an EMBL/GenBank/DDBJ whole genome shotgun (WGS) entry which is preliminary data.</text>
</comment>
<name>A0A7V1EIU7_UNCW3</name>
<dbReference type="Pfam" id="PF25937">
    <property type="entry name" value="DUF7980"/>
    <property type="match status" value="1"/>
</dbReference>
<keyword evidence="1" id="KW-0812">Transmembrane</keyword>
<feature type="transmembrane region" description="Helical" evidence="1">
    <location>
        <begin position="88"/>
        <end position="107"/>
    </location>
</feature>
<feature type="transmembrane region" description="Helical" evidence="1">
    <location>
        <begin position="12"/>
        <end position="36"/>
    </location>
</feature>
<evidence type="ECO:0000256" key="1">
    <source>
        <dbReference type="SAM" id="Phobius"/>
    </source>
</evidence>
<proteinExistence type="predicted"/>
<evidence type="ECO:0000313" key="2">
    <source>
        <dbReference type="EMBL" id="HDY60089.1"/>
    </source>
</evidence>
<organism evidence="2">
    <name type="scientific">candidate division WOR-3 bacterium</name>
    <dbReference type="NCBI Taxonomy" id="2052148"/>
    <lineage>
        <taxon>Bacteria</taxon>
        <taxon>Bacteria division WOR-3</taxon>
    </lineage>
</organism>
<gene>
    <name evidence="2" type="ORF">ENP86_11190</name>
</gene>